<dbReference type="AlphaFoldDB" id="A0A516Q1W5"/>
<name>A0A516Q1W5_9ACTN</name>
<reference evidence="1 2" key="1">
    <citation type="submission" date="2019-07" db="EMBL/GenBank/DDBJ databases">
        <title>Microlunatus dokdonensis sp. nov. isolated from the rhizospheric soil of the wild plant Elymus tsukushiensis.</title>
        <authorList>
            <person name="Ghim S.-Y."/>
            <person name="Hwang Y.-J."/>
            <person name="Son J.-S."/>
            <person name="Shin J.-H."/>
        </authorList>
    </citation>
    <scope>NUCLEOTIDE SEQUENCE [LARGE SCALE GENOMIC DNA]</scope>
    <source>
        <strain evidence="1 2">KUDC0627</strain>
    </source>
</reference>
<evidence type="ECO:0000313" key="2">
    <source>
        <dbReference type="Proteomes" id="UP000319263"/>
    </source>
</evidence>
<protein>
    <submittedName>
        <fullName evidence="1">DUF3046 domain-containing protein</fullName>
    </submittedName>
</protein>
<proteinExistence type="predicted"/>
<sequence length="64" mass="7452">MRETEFWERMRTHLGPAYSQVWAGQHNLARLGGRTVDEALADGIDCKTIWRAVWEALELPARER</sequence>
<gene>
    <name evidence="1" type="ORF">FOE78_15835</name>
</gene>
<keyword evidence="2" id="KW-1185">Reference proteome</keyword>
<dbReference type="InterPro" id="IPR021408">
    <property type="entry name" value="DUF3046"/>
</dbReference>
<evidence type="ECO:0000313" key="1">
    <source>
        <dbReference type="EMBL" id="QDP97201.1"/>
    </source>
</evidence>
<dbReference type="Pfam" id="PF11248">
    <property type="entry name" value="DUF3046"/>
    <property type="match status" value="1"/>
</dbReference>
<organism evidence="1 2">
    <name type="scientific">Microlunatus elymi</name>
    <dbReference type="NCBI Taxonomy" id="2596828"/>
    <lineage>
        <taxon>Bacteria</taxon>
        <taxon>Bacillati</taxon>
        <taxon>Actinomycetota</taxon>
        <taxon>Actinomycetes</taxon>
        <taxon>Propionibacteriales</taxon>
        <taxon>Propionibacteriaceae</taxon>
        <taxon>Microlunatus</taxon>
    </lineage>
</organism>
<dbReference type="KEGG" id="mik:FOE78_15835"/>
<dbReference type="OrthoDB" id="3215033at2"/>
<accession>A0A516Q1W5</accession>
<dbReference type="Proteomes" id="UP000319263">
    <property type="component" value="Chromosome"/>
</dbReference>
<dbReference type="RefSeq" id="WP_143987162.1">
    <property type="nucleotide sequence ID" value="NZ_CP041692.1"/>
</dbReference>
<dbReference type="EMBL" id="CP041692">
    <property type="protein sequence ID" value="QDP97201.1"/>
    <property type="molecule type" value="Genomic_DNA"/>
</dbReference>